<organism evidence="16 17">
    <name type="scientific">Psylliodes chrysocephalus</name>
    <dbReference type="NCBI Taxonomy" id="3402493"/>
    <lineage>
        <taxon>Eukaryota</taxon>
        <taxon>Metazoa</taxon>
        <taxon>Ecdysozoa</taxon>
        <taxon>Arthropoda</taxon>
        <taxon>Hexapoda</taxon>
        <taxon>Insecta</taxon>
        <taxon>Pterygota</taxon>
        <taxon>Neoptera</taxon>
        <taxon>Endopterygota</taxon>
        <taxon>Coleoptera</taxon>
        <taxon>Polyphaga</taxon>
        <taxon>Cucujiformia</taxon>
        <taxon>Chrysomeloidea</taxon>
        <taxon>Chrysomelidae</taxon>
        <taxon>Galerucinae</taxon>
        <taxon>Alticini</taxon>
        <taxon>Psylliodes</taxon>
    </lineage>
</organism>
<comment type="subcellular location">
    <subcellularLocation>
        <location evidence="1">Nucleus</location>
    </subcellularLocation>
</comment>
<evidence type="ECO:0000259" key="13">
    <source>
        <dbReference type="SMART" id="SM00146"/>
    </source>
</evidence>
<dbReference type="PROSITE" id="PS00916">
    <property type="entry name" value="PI3_4_KINASE_2"/>
    <property type="match status" value="1"/>
</dbReference>
<proteinExistence type="inferred from homology"/>
<dbReference type="OrthoDB" id="381190at2759"/>
<protein>
    <recommendedName>
        <fullName evidence="12">Serine/threonine-protein kinase ATR</fullName>
        <ecNumber evidence="3">2.7.11.1</ecNumber>
    </recommendedName>
</protein>
<evidence type="ECO:0000256" key="2">
    <source>
        <dbReference type="ARBA" id="ARBA00010769"/>
    </source>
</evidence>
<keyword evidence="7" id="KW-0227">DNA damage</keyword>
<keyword evidence="6" id="KW-0547">Nucleotide-binding</keyword>
<reference evidence="16" key="1">
    <citation type="submission" date="2022-01" db="EMBL/GenBank/DDBJ databases">
        <authorList>
            <person name="King R."/>
        </authorList>
    </citation>
    <scope>NUCLEOTIDE SEQUENCE</scope>
</reference>
<keyword evidence="5" id="KW-0808">Transferase</keyword>
<dbReference type="Pfam" id="PF00454">
    <property type="entry name" value="PI3_PI4_kinase"/>
    <property type="match status" value="1"/>
</dbReference>
<evidence type="ECO:0000256" key="11">
    <source>
        <dbReference type="ARBA" id="ARBA00023242"/>
    </source>
</evidence>
<feature type="domain" description="PI3K/PI4K catalytic" evidence="13">
    <location>
        <begin position="2248"/>
        <end position="2555"/>
    </location>
</feature>
<evidence type="ECO:0000256" key="12">
    <source>
        <dbReference type="ARBA" id="ARBA00024420"/>
    </source>
</evidence>
<evidence type="ECO:0000256" key="8">
    <source>
        <dbReference type="ARBA" id="ARBA00022777"/>
    </source>
</evidence>
<dbReference type="GO" id="GO:0005694">
    <property type="term" value="C:chromosome"/>
    <property type="evidence" value="ECO:0007669"/>
    <property type="project" value="TreeGrafter"/>
</dbReference>
<dbReference type="SUPFAM" id="SSF48452">
    <property type="entry name" value="TPR-like"/>
    <property type="match status" value="1"/>
</dbReference>
<dbReference type="InterPro" id="IPR016024">
    <property type="entry name" value="ARM-type_fold"/>
</dbReference>
<dbReference type="Gene3D" id="1.25.40.10">
    <property type="entry name" value="Tetratricopeptide repeat domain"/>
    <property type="match status" value="1"/>
</dbReference>
<keyword evidence="17" id="KW-1185">Reference proteome</keyword>
<name>A0A9P0GMP3_9CUCU</name>
<dbReference type="Pfam" id="PF25030">
    <property type="entry name" value="M-HEAT_ATR"/>
    <property type="match status" value="1"/>
</dbReference>
<dbReference type="InterPro" id="IPR003151">
    <property type="entry name" value="PIK-rel_kinase_FAT"/>
</dbReference>
<evidence type="ECO:0000313" key="17">
    <source>
        <dbReference type="Proteomes" id="UP001153636"/>
    </source>
</evidence>
<dbReference type="CDD" id="cd00892">
    <property type="entry name" value="PIKKc_ATR"/>
    <property type="match status" value="1"/>
</dbReference>
<gene>
    <name evidence="16" type="ORF">PSYICH_LOCUS14588</name>
</gene>
<dbReference type="InterPro" id="IPR000403">
    <property type="entry name" value="PI3/4_kinase_cat_dom"/>
</dbReference>
<feature type="domain" description="UME" evidence="14">
    <location>
        <begin position="1035"/>
        <end position="1136"/>
    </location>
</feature>
<feature type="domain" description="FATC" evidence="15">
    <location>
        <begin position="2534"/>
        <end position="2566"/>
    </location>
</feature>
<comment type="similarity">
    <text evidence="2">Belongs to the PI3/PI4-kinase family. ATM subfamily.</text>
</comment>
<dbReference type="InterPro" id="IPR056802">
    <property type="entry name" value="ATR-like_M-HEAT"/>
</dbReference>
<evidence type="ECO:0000256" key="10">
    <source>
        <dbReference type="ARBA" id="ARBA00023204"/>
    </source>
</evidence>
<dbReference type="Pfam" id="PF23593">
    <property type="entry name" value="HEAT_ATR"/>
    <property type="match status" value="1"/>
</dbReference>
<dbReference type="InterPro" id="IPR011990">
    <property type="entry name" value="TPR-like_helical_dom_sf"/>
</dbReference>
<dbReference type="EMBL" id="OV651820">
    <property type="protein sequence ID" value="CAH1114563.1"/>
    <property type="molecule type" value="Genomic_DNA"/>
</dbReference>
<keyword evidence="4" id="KW-0723">Serine/threonine-protein kinase</keyword>
<dbReference type="Gene3D" id="1.10.1070.11">
    <property type="entry name" value="Phosphatidylinositol 3-/4-kinase, catalytic domain"/>
    <property type="match status" value="1"/>
</dbReference>
<keyword evidence="11" id="KW-0539">Nucleus</keyword>
<dbReference type="InterPro" id="IPR036940">
    <property type="entry name" value="PI3/4_kinase_cat_sf"/>
</dbReference>
<dbReference type="SUPFAM" id="SSF48371">
    <property type="entry name" value="ARM repeat"/>
    <property type="match status" value="1"/>
</dbReference>
<dbReference type="SMART" id="SM01343">
    <property type="entry name" value="FATC"/>
    <property type="match status" value="1"/>
</dbReference>
<dbReference type="Proteomes" id="UP001153636">
    <property type="component" value="Chromosome 8"/>
</dbReference>
<evidence type="ECO:0000256" key="4">
    <source>
        <dbReference type="ARBA" id="ARBA00022527"/>
    </source>
</evidence>
<dbReference type="InterPro" id="IPR018936">
    <property type="entry name" value="PI3/4_kinase_CS"/>
</dbReference>
<dbReference type="InterPro" id="IPR057564">
    <property type="entry name" value="HEAT_ATR"/>
</dbReference>
<evidence type="ECO:0000256" key="5">
    <source>
        <dbReference type="ARBA" id="ARBA00022679"/>
    </source>
</evidence>
<evidence type="ECO:0000313" key="16">
    <source>
        <dbReference type="EMBL" id="CAH1114563.1"/>
    </source>
</evidence>
<dbReference type="InterPro" id="IPR050517">
    <property type="entry name" value="DDR_Repair_Kinase"/>
</dbReference>
<evidence type="ECO:0000256" key="1">
    <source>
        <dbReference type="ARBA" id="ARBA00004123"/>
    </source>
</evidence>
<dbReference type="PANTHER" id="PTHR11139">
    <property type="entry name" value="ATAXIA TELANGIECTASIA MUTATED ATM -RELATED"/>
    <property type="match status" value="1"/>
</dbReference>
<dbReference type="Pfam" id="PF02259">
    <property type="entry name" value="FAT"/>
    <property type="match status" value="1"/>
</dbReference>
<dbReference type="GO" id="GO:0000723">
    <property type="term" value="P:telomere maintenance"/>
    <property type="evidence" value="ECO:0007669"/>
    <property type="project" value="TreeGrafter"/>
</dbReference>
<dbReference type="EC" id="2.7.11.1" evidence="3"/>
<dbReference type="GO" id="GO:0006281">
    <property type="term" value="P:DNA repair"/>
    <property type="evidence" value="ECO:0007669"/>
    <property type="project" value="UniProtKB-KW"/>
</dbReference>
<dbReference type="FunFam" id="3.30.1010.10:FF:000011">
    <property type="entry name" value="serine/threonine-protein kinase ATR"/>
    <property type="match status" value="1"/>
</dbReference>
<dbReference type="SUPFAM" id="SSF56112">
    <property type="entry name" value="Protein kinase-like (PK-like)"/>
    <property type="match status" value="1"/>
</dbReference>
<dbReference type="PANTHER" id="PTHR11139:SF69">
    <property type="entry name" value="SERINE_THREONINE-PROTEIN KINASE ATR"/>
    <property type="match status" value="1"/>
</dbReference>
<accession>A0A9P0GMP3</accession>
<dbReference type="Gene3D" id="3.30.1010.10">
    <property type="entry name" value="Phosphatidylinositol 3-kinase Catalytic Subunit, Chain A, domain 4"/>
    <property type="match status" value="1"/>
</dbReference>
<dbReference type="InterPro" id="IPR012993">
    <property type="entry name" value="UME"/>
</dbReference>
<evidence type="ECO:0000259" key="15">
    <source>
        <dbReference type="SMART" id="SM01343"/>
    </source>
</evidence>
<dbReference type="Pfam" id="PF02260">
    <property type="entry name" value="FATC"/>
    <property type="match status" value="1"/>
</dbReference>
<keyword evidence="8" id="KW-0418">Kinase</keyword>
<dbReference type="GO" id="GO:0005634">
    <property type="term" value="C:nucleus"/>
    <property type="evidence" value="ECO:0007669"/>
    <property type="project" value="UniProtKB-SubCell"/>
</dbReference>
<dbReference type="GO" id="GO:0005524">
    <property type="term" value="F:ATP binding"/>
    <property type="evidence" value="ECO:0007669"/>
    <property type="project" value="UniProtKB-KW"/>
</dbReference>
<keyword evidence="9" id="KW-0067">ATP-binding</keyword>
<dbReference type="InterPro" id="IPR003152">
    <property type="entry name" value="FATC_dom"/>
</dbReference>
<dbReference type="InterPro" id="IPR011009">
    <property type="entry name" value="Kinase-like_dom_sf"/>
</dbReference>
<dbReference type="GO" id="GO:0004674">
    <property type="term" value="F:protein serine/threonine kinase activity"/>
    <property type="evidence" value="ECO:0007669"/>
    <property type="project" value="UniProtKB-KW"/>
</dbReference>
<dbReference type="GO" id="GO:0000077">
    <property type="term" value="P:DNA damage checkpoint signaling"/>
    <property type="evidence" value="ECO:0007669"/>
    <property type="project" value="TreeGrafter"/>
</dbReference>
<evidence type="ECO:0000259" key="14">
    <source>
        <dbReference type="SMART" id="SM00802"/>
    </source>
</evidence>
<dbReference type="Pfam" id="PF08064">
    <property type="entry name" value="UME"/>
    <property type="match status" value="1"/>
</dbReference>
<evidence type="ECO:0000256" key="7">
    <source>
        <dbReference type="ARBA" id="ARBA00022763"/>
    </source>
</evidence>
<evidence type="ECO:0000256" key="6">
    <source>
        <dbReference type="ARBA" id="ARBA00022741"/>
    </source>
</evidence>
<sequence>MTTLRDIPAFSMWKSLNDTISFIKKAESWEAGVDKLAKIIRDYSNILFICSREPHVTFEQYQVIQETYKTFTIWLLGQFFYLLGHDKFNKAHDVIIETQVYILDQLSNTLLHVYQELSEEYKKMLKLMVGYLRNPQDNLLLEVFVPQNLDDLSKELNLNQVFIQISSKEKCFSVLLKLMKFIKFILIENFMFYSFDHNTCEVLDNLIFLFSEAGEKIKLQIVDIFVELTKLNSNFMYNPDINHKLLLLSSLFQQFTYHVYDTNILLNEDMKKFENYLVKYINTKDKIFFKNISQISKFLFNKSLNTSKGISPSEEIKIIITKHLEKTFNEEKIKNISEIVNFSNSELIFCLKEHIYRNIETLEVFSDYLKVFKENTNETWYNIYNHIMSKVDKLNCLNNCQFSDFLKFCNNLNKMLIQINLKLMKSKNRNLTLCYFDERELLSHFIKKSLVHFNQCNKVSETLDEVLQFFITFTLLTNSKNINIIFQILGFPLLKSYCYKSDNQFSNNFIGERDVGDIRSMIRSFYKYLNSQNITDSLSLQLLNKLFVIISTKLVTLNSNQLKDIANLYFKISKGVFESSHHDEIILVLESIPYILTIFDEPHQITQIFNTSFSIKNDAVIAKALSILPKIICCLSSSFIRSVNFTEKDRFLKSDIFCKKCDCGGIEDTQTCLKMIETTFEEDTVCIDFPKIEVGQTIIASILKHVLFYLSSTTVELKVAALGTLPYLSSHVLQFHSINITQIWSELGCDQNKDVRKKFSEIIGPTIKFCQETSCLLKEIRNEILTVFFAALLNHTKKSLKFSDFELQDSILSTINAITDIKAEYIIAETMRILFYLIMIPTSKFSLIAVNKCFKLAENNDTSTTTIYCQNKKELCELIAHLCCINQALINYSLSTSLEKVSLMLGFYGSKDFVNQESNYLLPFFISKIVKMPSVIKLVEESATMMEMEVSYMLSLKYGYIFIHVFLEDVPKEDLKKCMMFLEKATGTSGISLRKRNFRIILNELLLNFHEKNKKVLLALTLLSNEDPENKGISIQDYLHSHFLGVLLYFDVKLISKNLRKDKFLLSLADLLKFMGPKHIVPLRFKIIAMLQTINYESFPHLTCAVWDAFIRSCEIECLGPHLAAISASILPLIESCPNEINSIFNYLIVENERHMKNYIPDLFFVNNTQINHEILLVIRNQLRLLENNSLKQKIQRFLKYLTHEAMEVRIQGLKTLKTFLEQSREELDQMILDYNGMDPTIVELIDILTLGCREKDETLKLACGDVFGELGAIEPSHMPRRYTQDDRSFSFYISEDSFIVSSLNELIKAFQTEKNTQSMDRYALAIQETLKLYEISPDNNSNKFYLWLQFPETQKELMLPLLSSRYMIAQPVLANDLPTPIYGSNSGASFQSWLFNWTSSLISALPTERKESLKVYLPSMKQDKRILMHFLPHILVHALLEGSDRIAEKALSEIQTVTSSFTKDRTLDQKVLCSKPICTPGVNSEAQIITPEEVKQMQCTKVVFLLLDFLDRWVREWQWKKGVAGNKDQHFYIIKTFQNELCKLQLAKCNYHCGEYPRALMYLEDYIKDNPDEFPNNLAFFAEIFSQLEEPDGVDGAMALQQNEPSIEQKILALEVSGKLADATNCYERMLQPLELRHIQGLAQCYLDLDNVNTALNFVRGALNNQPEFGNMLLEMQAEPLWRLGQYEELDTLLQKPDLKESKSWGVQVGKALLHMKNGERDDFKITLDGLQKQQVLAFGATSLEEGAYKSGYSYISKLHALSELQQVEKVLSDLLISPNNKEYGEAMMKKLLNEWSLRIKVVQESVGSVEPLLCLRRVSLNLAKNIAERRVQNAVPFLNSLIGECWLLSAKTARSAGMHQQAYTYTLKAEEYAPPTLFLEKAKLHWLREEHEQAFHSLKRGLEVILPDGNSPEMLNREQRKICAEAKLLIASYNDQISNVEIDVNKQNYKESVEMFKEWEKSLVYLAQYLDKIFQSLNDSKEPERESKGGDLQLQMINYFGKSLQYGTTYIYQSMPRLLSIWFDYGTRVLEVTESSKKEERKNTLLKMTKLVDSFLERLPAYAFLTAFSQLVSRICHPQKEVYIMLKSIIIKLLQHYPQQSLWMIISVIKSSYSVRSKRCAEILCDTRLKTTSLTKLVRDFTSLAEKLIELCNKPIPPDVYTTSVNSLLRSLPRLLSKDDFSQIMMPTFKLRKLILPNPDFSNAQHNPFPNSYVYITGIEDELNVLHSLQKPRKIELKGSDGKKYIFMLKPKDDLRRDFRLMEFNDIVNHLLTREGEARQRRLNIRLYSVAPLNEECGLIEWVPNLIGLRHILIALYKQRGCFMKPKEVAEFNCGVKDSLDKKRDIFIKKLLPRHPPVLGDWFRKTFPDAQTWLTARTAYVRTTAVMSMAGYILGLGDRHGENINLDSTCGDVFHVDFNCLFNKGEKLEVPERVPFRLTHNMVSAMGPLGVEGIFRKSCACTLRVLRNNANTLMSIVAPFVYDPLVSWPRQPSSLPSVHNAERTNEEAVDHIRNIEFRLQGIVKTRNRTLTMPLSVEGQTNYLIKEAVSVDNLCQMYIGWGAYL</sequence>
<dbReference type="SMART" id="SM00802">
    <property type="entry name" value="UME"/>
    <property type="match status" value="1"/>
</dbReference>
<evidence type="ECO:0000256" key="9">
    <source>
        <dbReference type="ARBA" id="ARBA00022840"/>
    </source>
</evidence>
<evidence type="ECO:0000256" key="3">
    <source>
        <dbReference type="ARBA" id="ARBA00012513"/>
    </source>
</evidence>
<dbReference type="SMART" id="SM00146">
    <property type="entry name" value="PI3Kc"/>
    <property type="match status" value="1"/>
</dbReference>
<keyword evidence="10" id="KW-0234">DNA repair</keyword>